<dbReference type="Ensembl" id="ENSBTAT00000031553.5">
    <property type="protein sequence ID" value="ENSBTAP00000031506.4"/>
    <property type="gene ID" value="ENSBTAG00000023198.5"/>
</dbReference>
<protein>
    <submittedName>
        <fullName evidence="3">Serpin family B member 2</fullName>
    </submittedName>
</protein>
<gene>
    <name evidence="3" type="primary">SERPINB2</name>
</gene>
<dbReference type="SMART" id="SM00093">
    <property type="entry name" value="SERPIN"/>
    <property type="match status" value="1"/>
</dbReference>
<dbReference type="HOGENOM" id="CLU_023330_0_2_1"/>
<reference evidence="3" key="2">
    <citation type="submission" date="2025-08" db="UniProtKB">
        <authorList>
            <consortium name="Ensembl"/>
        </authorList>
    </citation>
    <scope>IDENTIFICATION</scope>
    <source>
        <strain evidence="3">Hereford</strain>
    </source>
</reference>
<dbReference type="GeneTree" id="ENSGT00940000161637"/>
<dbReference type="VEuPathDB" id="HostDB:ENSBTAG00000023198"/>
<name>F1N529_BOVIN</name>
<dbReference type="InterPro" id="IPR000215">
    <property type="entry name" value="Serpin_fam"/>
</dbReference>
<dbReference type="InterPro" id="IPR042178">
    <property type="entry name" value="Serpin_sf_1"/>
</dbReference>
<dbReference type="eggNOG" id="KOG2392">
    <property type="taxonomic scope" value="Eukaryota"/>
</dbReference>
<dbReference type="InterPro" id="IPR036186">
    <property type="entry name" value="Serpin_sf"/>
</dbReference>
<dbReference type="Pfam" id="PF00079">
    <property type="entry name" value="Serpin"/>
    <property type="match status" value="1"/>
</dbReference>
<dbReference type="Bgee" id="ENSBTAG00000023198">
    <property type="expression patterns" value="Expressed in cardiac ventricle and 36 other cell types or tissues"/>
</dbReference>
<dbReference type="PaxDb" id="9913-ENSBTAP00000031506"/>
<dbReference type="MEROPS" id="I04.007"/>
<accession>F1N529</accession>
<keyword evidence="4" id="KW-1185">Reference proteome</keyword>
<dbReference type="SUPFAM" id="SSF56574">
    <property type="entry name" value="Serpins"/>
    <property type="match status" value="1"/>
</dbReference>
<dbReference type="GlyGen" id="F1N529">
    <property type="glycosylation" value="1 site"/>
</dbReference>
<dbReference type="PANTHER" id="PTHR11461">
    <property type="entry name" value="SERINE PROTEASE INHIBITOR, SERPIN"/>
    <property type="match status" value="1"/>
</dbReference>
<evidence type="ECO:0000259" key="2">
    <source>
        <dbReference type="SMART" id="SM00093"/>
    </source>
</evidence>
<dbReference type="InParanoid" id="F1N529"/>
<comment type="similarity">
    <text evidence="1">Belongs to the serpin family.</text>
</comment>
<dbReference type="Gene3D" id="2.30.39.10">
    <property type="entry name" value="Alpha-1-antitrypsin, domain 1"/>
    <property type="match status" value="1"/>
</dbReference>
<dbReference type="PROSITE" id="PS00284">
    <property type="entry name" value="SERPIN"/>
    <property type="match status" value="1"/>
</dbReference>
<dbReference type="InterPro" id="IPR023796">
    <property type="entry name" value="Serpin_dom"/>
</dbReference>
<reference evidence="3" key="1">
    <citation type="submission" date="2018-03" db="EMBL/GenBank/DDBJ databases">
        <title>ARS-UCD1.2.</title>
        <authorList>
            <person name="Rosen B.D."/>
            <person name="Bickhart D.M."/>
            <person name="Koren S."/>
            <person name="Schnabel R.D."/>
            <person name="Hall R."/>
            <person name="Zimin A."/>
            <person name="Dreischer C."/>
            <person name="Schultheiss S."/>
            <person name="Schroeder S.G."/>
            <person name="Elsik C.G."/>
            <person name="Couldrey C."/>
            <person name="Liu G.E."/>
            <person name="Van Tassell C.P."/>
            <person name="Phillippy A.M."/>
            <person name="Smith T.P.L."/>
            <person name="Medrano J.F."/>
        </authorList>
    </citation>
    <scope>NUCLEOTIDE SEQUENCE [LARGE SCALE GENOMIC DNA]</scope>
    <source>
        <strain evidence="3">Hereford</strain>
    </source>
</reference>
<evidence type="ECO:0000256" key="1">
    <source>
        <dbReference type="RuleBase" id="RU000411"/>
    </source>
</evidence>
<evidence type="ECO:0000313" key="3">
    <source>
        <dbReference type="Ensembl" id="ENSBTAP00000031506.4"/>
    </source>
</evidence>
<feature type="domain" description="Serpin" evidence="2">
    <location>
        <begin position="13"/>
        <end position="396"/>
    </location>
</feature>
<dbReference type="InterPro" id="IPR042185">
    <property type="entry name" value="Serpin_sf_2"/>
</dbReference>
<dbReference type="AlphaFoldDB" id="F1N529"/>
<dbReference type="InterPro" id="IPR023795">
    <property type="entry name" value="Serpin_CS"/>
</dbReference>
<dbReference type="FunCoup" id="F1N529">
    <property type="interactions" value="430"/>
</dbReference>
<proteinExistence type="inferred from homology"/>
<dbReference type="PANTHER" id="PTHR11461:SF61">
    <property type="entry name" value="PLASMINOGEN ACTIVATOR INHIBITOR 2"/>
    <property type="match status" value="1"/>
</dbReference>
<dbReference type="GO" id="GO:0005615">
    <property type="term" value="C:extracellular space"/>
    <property type="evidence" value="ECO:0000318"/>
    <property type="project" value="GO_Central"/>
</dbReference>
<evidence type="ECO:0000313" key="4">
    <source>
        <dbReference type="Proteomes" id="UP000009136"/>
    </source>
</evidence>
<dbReference type="STRING" id="9913.ENSBTAP00000031506"/>
<dbReference type="OrthoDB" id="671595at2759"/>
<dbReference type="Proteomes" id="UP000009136">
    <property type="component" value="Chromosome 24"/>
</dbReference>
<dbReference type="GO" id="GO:0004867">
    <property type="term" value="F:serine-type endopeptidase inhibitor activity"/>
    <property type="evidence" value="ECO:0000318"/>
    <property type="project" value="GO_Central"/>
</dbReference>
<dbReference type="Gene3D" id="3.30.497.10">
    <property type="entry name" value="Antithrombin, subunit I, domain 2"/>
    <property type="match status" value="1"/>
</dbReference>
<organism evidence="3 4">
    <name type="scientific">Bos taurus</name>
    <name type="common">Bovine</name>
    <dbReference type="NCBI Taxonomy" id="9913"/>
    <lineage>
        <taxon>Eukaryota</taxon>
        <taxon>Metazoa</taxon>
        <taxon>Chordata</taxon>
        <taxon>Craniata</taxon>
        <taxon>Vertebrata</taxon>
        <taxon>Euteleostomi</taxon>
        <taxon>Mammalia</taxon>
        <taxon>Eutheria</taxon>
        <taxon>Laurasiatheria</taxon>
        <taxon>Artiodactyla</taxon>
        <taxon>Ruminantia</taxon>
        <taxon>Pecora</taxon>
        <taxon>Bovidae</taxon>
        <taxon>Bovinae</taxon>
        <taxon>Bos</taxon>
    </lineage>
</organism>
<sequence>MEELYVANTIFALNFFKHLANTSANTQNLFFCPWSISSTMAMVYLGARGNTADQIAQVLQFNQVGVHRGTPVTPRSLSSCNFSQQIQRGTYPDAILQAQAAGVIHSSFHSLSNTINVSMGEYLLESANKLFGEKSARFKEEYMQLSKRYYSTEPQAVDFLECAEDARKQINSWVKTQTKGKIPNLLPEGSVDADTKMVLVNAIYFKGKWKTPFQKKLKGLYPFHVNSTQHKSVEMMFLHEKLNIGYIADLKVQILELPYAGELESEITPDKLSKWLSEDTMGEDDVEVYIPRFKLEERYGLKTILTGMGMGDAFSQGRANFSGMSEKNDLFLSEVFHQASVDVNEEGTEAAAGTGAIVTGRTGHGGPQFVADHPFLFFIVHKITKSILFWGRFASP</sequence>
<reference evidence="3" key="3">
    <citation type="submission" date="2025-09" db="UniProtKB">
        <authorList>
            <consortium name="Ensembl"/>
        </authorList>
    </citation>
    <scope>IDENTIFICATION</scope>
    <source>
        <strain evidence="3">Hereford</strain>
    </source>
</reference>